<dbReference type="GO" id="GO:0019684">
    <property type="term" value="P:photosynthesis, light reaction"/>
    <property type="evidence" value="ECO:0007669"/>
    <property type="project" value="InterPro"/>
</dbReference>
<dbReference type="RefSeq" id="WP_003324119.1">
    <property type="nucleotide sequence ID" value="NZ_ALPT02000030.1"/>
</dbReference>
<feature type="region of interest" description="Disordered" evidence="1">
    <location>
        <begin position="133"/>
        <end position="156"/>
    </location>
</feature>
<dbReference type="AlphaFoldDB" id="A0A094XF74"/>
<reference evidence="4 6" key="2">
    <citation type="submission" date="2014-01" db="EMBL/GenBank/DDBJ databases">
        <title>Draft genome sequencing of Bacillus alcalophilus CGMCC 1.3604.</title>
        <authorList>
            <person name="Yang J."/>
            <person name="Diao L."/>
            <person name="Yang S."/>
        </authorList>
    </citation>
    <scope>NUCLEOTIDE SEQUENCE [LARGE SCALE GENOMIC DNA]</scope>
    <source>
        <strain evidence="4 6">CGMCC 1.3604</strain>
    </source>
</reference>
<evidence type="ECO:0000313" key="5">
    <source>
        <dbReference type="Proteomes" id="UP000002754"/>
    </source>
</evidence>
<keyword evidence="5" id="KW-1185">Reference proteome</keyword>
<feature type="domain" description="PRC-barrel" evidence="2">
    <location>
        <begin position="175"/>
        <end position="233"/>
    </location>
</feature>
<dbReference type="PANTHER" id="PTHR36505">
    <property type="entry name" value="BLR1072 PROTEIN"/>
    <property type="match status" value="1"/>
</dbReference>
<dbReference type="InterPro" id="IPR014747">
    <property type="entry name" value="Bac_photo_RC_H_C"/>
</dbReference>
<evidence type="ECO:0000313" key="6">
    <source>
        <dbReference type="Proteomes" id="UP000297014"/>
    </source>
</evidence>
<dbReference type="Pfam" id="PF05239">
    <property type="entry name" value="PRC"/>
    <property type="match status" value="2"/>
</dbReference>
<reference evidence="3 5" key="1">
    <citation type="journal article" date="2014" name="Genome Announc.">
        <title>Draft Genome Sequence of Bacillus alcalophilus AV1934, a Classic Alkaliphile Isolated from Human Feces in 1934.</title>
        <authorList>
            <person name="Attie O."/>
            <person name="Jayaprakash A."/>
            <person name="Shah H."/>
            <person name="Paulsen I.T."/>
            <person name="Morino M."/>
            <person name="Takahashi Y."/>
            <person name="Narumi I."/>
            <person name="Sachidanandam R."/>
            <person name="Satoh K."/>
            <person name="Ito M."/>
            <person name="Krulwich T.A."/>
        </authorList>
    </citation>
    <scope>NUCLEOTIDE SEQUENCE [LARGE SCALE GENOMIC DNA]</scope>
    <source>
        <strain evidence="3 5">AV1934</strain>
    </source>
</reference>
<proteinExistence type="predicted"/>
<dbReference type="EMBL" id="ALPT02000030">
    <property type="protein sequence ID" value="KGA97420.1"/>
    <property type="molecule type" value="Genomic_DNA"/>
</dbReference>
<evidence type="ECO:0000259" key="2">
    <source>
        <dbReference type="Pfam" id="PF05239"/>
    </source>
</evidence>
<dbReference type="PANTHER" id="PTHR36505:SF1">
    <property type="entry name" value="BLR1072 PROTEIN"/>
    <property type="match status" value="1"/>
</dbReference>
<dbReference type="eggNOG" id="COG3861">
    <property type="taxonomic scope" value="Bacteria"/>
</dbReference>
<sequence length="271" mass="31153">MLIEAGKLKKYSMKALDDELGSIDDFIFESDTFKIRYVVADTRKWFIGGQVLLRMAAFEELDFIEKTLTVNLTKEQIKNSPKPEDHEPFSRSFEKRLNDHYGWDHYWLHAPGAIPTGTGPSFVGRTAYTPATPPMRELDKTSIGADENETTSTTEEPTLQSFDHLNKFHIHAKNGQVGQLVDCIMNYDTSEIRYFIVNVGGFLSKDLVVVSVDMLKEISHLDRTITVSIEKELIENGPNYNADQPFTREHEEQIYRHYDITPYWEMSSSTK</sequence>
<dbReference type="InterPro" id="IPR011033">
    <property type="entry name" value="PRC_barrel-like_sf"/>
</dbReference>
<organism evidence="3 5">
    <name type="scientific">Alkalihalobacillus alcalophilus ATCC 27647 = CGMCC 1.3604</name>
    <dbReference type="NCBI Taxonomy" id="1218173"/>
    <lineage>
        <taxon>Bacteria</taxon>
        <taxon>Bacillati</taxon>
        <taxon>Bacillota</taxon>
        <taxon>Bacilli</taxon>
        <taxon>Bacillales</taxon>
        <taxon>Bacillaceae</taxon>
        <taxon>Alkalihalobacillus</taxon>
    </lineage>
</organism>
<protein>
    <recommendedName>
        <fullName evidence="2">PRC-barrel domain-containing protein</fullName>
    </recommendedName>
</protein>
<dbReference type="Proteomes" id="UP000002754">
    <property type="component" value="Unassembled WGS sequence"/>
</dbReference>
<dbReference type="Proteomes" id="UP000297014">
    <property type="component" value="Unassembled WGS sequence"/>
</dbReference>
<feature type="domain" description="PRC-barrel" evidence="2">
    <location>
        <begin position="18"/>
        <end position="76"/>
    </location>
</feature>
<evidence type="ECO:0000313" key="4">
    <source>
        <dbReference type="EMBL" id="THG90973.1"/>
    </source>
</evidence>
<evidence type="ECO:0000313" key="3">
    <source>
        <dbReference type="EMBL" id="KGA97420.1"/>
    </source>
</evidence>
<dbReference type="STRING" id="1218173.BALCAV_0210495"/>
<name>A0A094XF74_ALKAL</name>
<accession>A0A094XF74</accession>
<dbReference type="OrthoDB" id="9793882at2"/>
<gene>
    <name evidence="4" type="ORF">AJ85_07855</name>
    <name evidence="3" type="ORF">BALCAV_0210495</name>
</gene>
<dbReference type="InterPro" id="IPR027275">
    <property type="entry name" value="PRC-brl_dom"/>
</dbReference>
<evidence type="ECO:0000256" key="1">
    <source>
        <dbReference type="SAM" id="MobiDB-lite"/>
    </source>
</evidence>
<dbReference type="EMBL" id="JALP01000099">
    <property type="protein sequence ID" value="THG90973.1"/>
    <property type="molecule type" value="Genomic_DNA"/>
</dbReference>
<comment type="caution">
    <text evidence="3">The sequence shown here is derived from an EMBL/GenBank/DDBJ whole genome shotgun (WGS) entry which is preliminary data.</text>
</comment>
<dbReference type="Gene3D" id="3.90.50.10">
    <property type="entry name" value="Photosynthetic Reaction Center, subunit H, domain 2"/>
    <property type="match status" value="2"/>
</dbReference>
<dbReference type="SUPFAM" id="SSF50346">
    <property type="entry name" value="PRC-barrel domain"/>
    <property type="match status" value="2"/>
</dbReference>
<dbReference type="GO" id="GO:0030077">
    <property type="term" value="C:plasma membrane light-harvesting complex"/>
    <property type="evidence" value="ECO:0007669"/>
    <property type="project" value="InterPro"/>
</dbReference>